<dbReference type="Gene3D" id="3.40.50.720">
    <property type="entry name" value="NAD(P)-binding Rossmann-like Domain"/>
    <property type="match status" value="2"/>
</dbReference>
<organism evidence="6">
    <name type="scientific">Caldilineaceae bacterium SB0664_bin_27</name>
    <dbReference type="NCBI Taxonomy" id="2605260"/>
    <lineage>
        <taxon>Bacteria</taxon>
        <taxon>Bacillati</taxon>
        <taxon>Chloroflexota</taxon>
        <taxon>Caldilineae</taxon>
        <taxon>Caldilineales</taxon>
        <taxon>Caldilineaceae</taxon>
    </lineage>
</organism>
<dbReference type="AlphaFoldDB" id="A0A6B0YR29"/>
<protein>
    <submittedName>
        <fullName evidence="6">Nucleotide sugar dehydrogenase</fullName>
    </submittedName>
</protein>
<gene>
    <name evidence="6" type="ORF">F4Y42_04440</name>
</gene>
<dbReference type="Pfam" id="PF03720">
    <property type="entry name" value="UDPG_MGDP_dh_C"/>
    <property type="match status" value="1"/>
</dbReference>
<dbReference type="InterPro" id="IPR014026">
    <property type="entry name" value="UDP-Glc/GDP-Man_DH_dimer"/>
</dbReference>
<dbReference type="PANTHER" id="PTHR43491:SF1">
    <property type="entry name" value="UDP-N-ACETYL-D-MANNOSAMINE DEHYDROGENASE"/>
    <property type="match status" value="1"/>
</dbReference>
<dbReference type="PIRSF" id="PIRSF000124">
    <property type="entry name" value="UDPglc_GDPman_dh"/>
    <property type="match status" value="1"/>
</dbReference>
<dbReference type="PANTHER" id="PTHR43491">
    <property type="entry name" value="UDP-N-ACETYL-D-MANNOSAMINE DEHYDROGENASE"/>
    <property type="match status" value="1"/>
</dbReference>
<dbReference type="GO" id="GO:0016616">
    <property type="term" value="F:oxidoreductase activity, acting on the CH-OH group of donors, NAD or NADP as acceptor"/>
    <property type="evidence" value="ECO:0007669"/>
    <property type="project" value="InterPro"/>
</dbReference>
<dbReference type="SUPFAM" id="SSF52413">
    <property type="entry name" value="UDP-glucose/GDP-mannose dehydrogenase C-terminal domain"/>
    <property type="match status" value="1"/>
</dbReference>
<dbReference type="SUPFAM" id="SSF48179">
    <property type="entry name" value="6-phosphogluconate dehydrogenase C-terminal domain-like"/>
    <property type="match status" value="1"/>
</dbReference>
<dbReference type="SUPFAM" id="SSF51735">
    <property type="entry name" value="NAD(P)-binding Rossmann-fold domains"/>
    <property type="match status" value="1"/>
</dbReference>
<dbReference type="InterPro" id="IPR036291">
    <property type="entry name" value="NAD(P)-bd_dom_sf"/>
</dbReference>
<sequence length="432" mass="46840">MPARSALTVFDRFHNRNARVAVVGLGYVGLPLAVALAASGYEVVGIDLDPAKIEALREGRSYIADVADADLTAQASRLRATEDYATLSQCDAVSICLPTPLDSKGQPDVSSILACGREIARYLHPGLVVILESTSYPGTTTELLLPLLEAAAQPHGWRVGEQFFVAFSPERVDPGRTDWTIKTTPKIVAGVTENCLAAVHAYYGQVFDALVPVSSPSAAEMAKLFENTYRFINISLVNELLLMCDRLGLDCWEVLEAAETKPFGFTRFTPGPGVGGPCIPVDPHFLAWKMRSINATARFIELAGQINAEMPRYWVQKVQDALNDAGKAVRGSRVLVLGAAYKPDVADARESPALDILQRLLQKGAQVRYHDPYILSLAKMGVPLTAVTELEEEVQKADCVVIATAHSVYDWSSIAHGAAILVDTRFMVKRGS</sequence>
<accession>A0A6B0YR29</accession>
<keyword evidence="1" id="KW-0560">Oxidoreductase</keyword>
<dbReference type="InterPro" id="IPR014027">
    <property type="entry name" value="UDP-Glc/GDP-Man_DH_C"/>
</dbReference>
<dbReference type="EMBL" id="VXRG01000039">
    <property type="protein sequence ID" value="MXY92681.1"/>
    <property type="molecule type" value="Genomic_DNA"/>
</dbReference>
<evidence type="ECO:0000256" key="3">
    <source>
        <dbReference type="PIRNR" id="PIRNR000124"/>
    </source>
</evidence>
<evidence type="ECO:0000313" key="6">
    <source>
        <dbReference type="EMBL" id="MXY92681.1"/>
    </source>
</evidence>
<evidence type="ECO:0000256" key="4">
    <source>
        <dbReference type="SAM" id="Phobius"/>
    </source>
</evidence>
<dbReference type="NCBIfam" id="TIGR03026">
    <property type="entry name" value="NDP-sugDHase"/>
    <property type="match status" value="1"/>
</dbReference>
<dbReference type="InterPro" id="IPR036220">
    <property type="entry name" value="UDP-Glc/GDP-Man_DH_C_sf"/>
</dbReference>
<comment type="similarity">
    <text evidence="3">Belongs to the UDP-glucose/GDP-mannose dehydrogenase family.</text>
</comment>
<dbReference type="InterPro" id="IPR028359">
    <property type="entry name" value="UDP_ManNAc/GlcNAc_DH"/>
</dbReference>
<keyword evidence="2" id="KW-0520">NAD</keyword>
<keyword evidence="4" id="KW-0472">Membrane</keyword>
<feature type="transmembrane region" description="Helical" evidence="4">
    <location>
        <begin position="20"/>
        <end position="41"/>
    </location>
</feature>
<dbReference type="Pfam" id="PF00984">
    <property type="entry name" value="UDPG_MGDP_dh"/>
    <property type="match status" value="1"/>
</dbReference>
<evidence type="ECO:0000256" key="2">
    <source>
        <dbReference type="ARBA" id="ARBA00023027"/>
    </source>
</evidence>
<dbReference type="GO" id="GO:0000271">
    <property type="term" value="P:polysaccharide biosynthetic process"/>
    <property type="evidence" value="ECO:0007669"/>
    <property type="project" value="InterPro"/>
</dbReference>
<dbReference type="GO" id="GO:0016628">
    <property type="term" value="F:oxidoreductase activity, acting on the CH-CH group of donors, NAD or NADP as acceptor"/>
    <property type="evidence" value="ECO:0007669"/>
    <property type="project" value="InterPro"/>
</dbReference>
<proteinExistence type="inferred from homology"/>
<keyword evidence="4" id="KW-0812">Transmembrane</keyword>
<dbReference type="InterPro" id="IPR008927">
    <property type="entry name" value="6-PGluconate_DH-like_C_sf"/>
</dbReference>
<dbReference type="Pfam" id="PF03721">
    <property type="entry name" value="UDPG_MGDP_dh_N"/>
    <property type="match status" value="1"/>
</dbReference>
<dbReference type="SMART" id="SM00984">
    <property type="entry name" value="UDPG_MGDP_dh_C"/>
    <property type="match status" value="1"/>
</dbReference>
<feature type="domain" description="UDP-glucose/GDP-mannose dehydrogenase C-terminal" evidence="5">
    <location>
        <begin position="335"/>
        <end position="430"/>
    </location>
</feature>
<dbReference type="GO" id="GO:0051287">
    <property type="term" value="F:NAD binding"/>
    <property type="evidence" value="ECO:0007669"/>
    <property type="project" value="InterPro"/>
</dbReference>
<evidence type="ECO:0000259" key="5">
    <source>
        <dbReference type="SMART" id="SM00984"/>
    </source>
</evidence>
<name>A0A6B0YR29_9CHLR</name>
<dbReference type="PIRSF" id="PIRSF500136">
    <property type="entry name" value="UDP_ManNAc_DH"/>
    <property type="match status" value="1"/>
</dbReference>
<comment type="caution">
    <text evidence="6">The sequence shown here is derived from an EMBL/GenBank/DDBJ whole genome shotgun (WGS) entry which is preliminary data.</text>
</comment>
<reference evidence="6" key="1">
    <citation type="submission" date="2019-09" db="EMBL/GenBank/DDBJ databases">
        <title>Characterisation of the sponge microbiome using genome-centric metagenomics.</title>
        <authorList>
            <person name="Engelberts J.P."/>
            <person name="Robbins S.J."/>
            <person name="De Goeij J.M."/>
            <person name="Aranda M."/>
            <person name="Bell S.C."/>
            <person name="Webster N.S."/>
        </authorList>
    </citation>
    <scope>NUCLEOTIDE SEQUENCE</scope>
    <source>
        <strain evidence="6">SB0664_bin_27</strain>
    </source>
</reference>
<evidence type="ECO:0000256" key="1">
    <source>
        <dbReference type="ARBA" id="ARBA00023002"/>
    </source>
</evidence>
<keyword evidence="4" id="KW-1133">Transmembrane helix</keyword>
<dbReference type="InterPro" id="IPR017476">
    <property type="entry name" value="UDP-Glc/GDP-Man"/>
</dbReference>
<dbReference type="InterPro" id="IPR001732">
    <property type="entry name" value="UDP-Glc/GDP-Man_DH_N"/>
</dbReference>